<evidence type="ECO:0008006" key="4">
    <source>
        <dbReference type="Google" id="ProtNLM"/>
    </source>
</evidence>
<dbReference type="Proteomes" id="UP000317429">
    <property type="component" value="Chromosome"/>
</dbReference>
<evidence type="ECO:0000313" key="3">
    <source>
        <dbReference type="Proteomes" id="UP000317429"/>
    </source>
</evidence>
<gene>
    <name evidence="2" type="ORF">Pla175_04280</name>
</gene>
<dbReference type="EMBL" id="CP036291">
    <property type="protein sequence ID" value="QDU87073.1"/>
    <property type="molecule type" value="Genomic_DNA"/>
</dbReference>
<evidence type="ECO:0000256" key="1">
    <source>
        <dbReference type="SAM" id="Phobius"/>
    </source>
</evidence>
<keyword evidence="1" id="KW-0812">Transmembrane</keyword>
<sequence>MRPIQPLLYLWAAPATLIGLSLIPIALVQGGAVRVVRGVVEAHGGVITKLLKRGLPWIGSGGAAAMTLGHVVWGCDADCLEWSRDHERVHVRQYERWGPLFIPLYLAASVAAGRRGLDPYLDNPFEREAFEETDGDPRSA</sequence>
<reference evidence="2 3" key="1">
    <citation type="submission" date="2019-02" db="EMBL/GenBank/DDBJ databases">
        <title>Deep-cultivation of Planctomycetes and their phenomic and genomic characterization uncovers novel biology.</title>
        <authorList>
            <person name="Wiegand S."/>
            <person name="Jogler M."/>
            <person name="Boedeker C."/>
            <person name="Pinto D."/>
            <person name="Vollmers J."/>
            <person name="Rivas-Marin E."/>
            <person name="Kohn T."/>
            <person name="Peeters S.H."/>
            <person name="Heuer A."/>
            <person name="Rast P."/>
            <person name="Oberbeckmann S."/>
            <person name="Bunk B."/>
            <person name="Jeske O."/>
            <person name="Meyerdierks A."/>
            <person name="Storesund J.E."/>
            <person name="Kallscheuer N."/>
            <person name="Luecker S."/>
            <person name="Lage O.M."/>
            <person name="Pohl T."/>
            <person name="Merkel B.J."/>
            <person name="Hornburger P."/>
            <person name="Mueller R.-W."/>
            <person name="Bruemmer F."/>
            <person name="Labrenz M."/>
            <person name="Spormann A.M."/>
            <person name="Op den Camp H."/>
            <person name="Overmann J."/>
            <person name="Amann R."/>
            <person name="Jetten M.S.M."/>
            <person name="Mascher T."/>
            <person name="Medema M.H."/>
            <person name="Devos D.P."/>
            <person name="Kaster A.-K."/>
            <person name="Ovreas L."/>
            <person name="Rohde M."/>
            <person name="Galperin M.Y."/>
            <person name="Jogler C."/>
        </authorList>
    </citation>
    <scope>NUCLEOTIDE SEQUENCE [LARGE SCALE GENOMIC DNA]</scope>
    <source>
        <strain evidence="2 3">Pla175</strain>
    </source>
</reference>
<protein>
    <recommendedName>
        <fullName evidence="4">Signal peptide prediction</fullName>
    </recommendedName>
</protein>
<organism evidence="2 3">
    <name type="scientific">Pirellulimonas nuda</name>
    <dbReference type="NCBI Taxonomy" id="2528009"/>
    <lineage>
        <taxon>Bacteria</taxon>
        <taxon>Pseudomonadati</taxon>
        <taxon>Planctomycetota</taxon>
        <taxon>Planctomycetia</taxon>
        <taxon>Pirellulales</taxon>
        <taxon>Lacipirellulaceae</taxon>
        <taxon>Pirellulimonas</taxon>
    </lineage>
</organism>
<dbReference type="KEGG" id="pnd:Pla175_04280"/>
<name>A0A518D6G0_9BACT</name>
<keyword evidence="3" id="KW-1185">Reference proteome</keyword>
<keyword evidence="1" id="KW-0472">Membrane</keyword>
<keyword evidence="1" id="KW-1133">Transmembrane helix</keyword>
<evidence type="ECO:0000313" key="2">
    <source>
        <dbReference type="EMBL" id="QDU87073.1"/>
    </source>
</evidence>
<dbReference type="RefSeq" id="WP_231954126.1">
    <property type="nucleotide sequence ID" value="NZ_CP036291.1"/>
</dbReference>
<accession>A0A518D6G0</accession>
<dbReference type="AlphaFoldDB" id="A0A518D6G0"/>
<feature type="transmembrane region" description="Helical" evidence="1">
    <location>
        <begin position="7"/>
        <end position="27"/>
    </location>
</feature>
<proteinExistence type="predicted"/>